<dbReference type="Pfam" id="PF09867">
    <property type="entry name" value="TagF_N"/>
    <property type="match status" value="1"/>
</dbReference>
<keyword evidence="2" id="KW-1185">Reference proteome</keyword>
<proteinExistence type="predicted"/>
<organism evidence="1 2">
    <name type="scientific">Xenophilus arseniciresistens</name>
    <dbReference type="NCBI Taxonomy" id="1283306"/>
    <lineage>
        <taxon>Bacteria</taxon>
        <taxon>Pseudomonadati</taxon>
        <taxon>Pseudomonadota</taxon>
        <taxon>Betaproteobacteria</taxon>
        <taxon>Burkholderiales</taxon>
        <taxon>Comamonadaceae</taxon>
        <taxon>Xenophilus</taxon>
    </lineage>
</organism>
<dbReference type="InterPro" id="IPR017748">
    <property type="entry name" value="TagF"/>
</dbReference>
<accession>A0AAE3NCM3</accession>
<name>A0AAE3NCM3_9BURK</name>
<gene>
    <name evidence="1" type="primary">tagF</name>
    <name evidence="1" type="ORF">PGB34_20460</name>
</gene>
<dbReference type="EMBL" id="JAQIPB010000011">
    <property type="protein sequence ID" value="MDA7418753.1"/>
    <property type="molecule type" value="Genomic_DNA"/>
</dbReference>
<reference evidence="1" key="1">
    <citation type="submission" date="2023-01" db="EMBL/GenBank/DDBJ databases">
        <title>Xenophilus mangrovi sp. nov., isolated from soil of Mangrove nature reserve.</title>
        <authorList>
            <person name="Xu S."/>
            <person name="Liu Z."/>
            <person name="Xu Y."/>
        </authorList>
    </citation>
    <scope>NUCLEOTIDE SEQUENCE</scope>
    <source>
        <strain evidence="1">YW8</strain>
    </source>
</reference>
<dbReference type="NCBIfam" id="TIGR03373">
    <property type="entry name" value="VI_minor_4"/>
    <property type="match status" value="1"/>
</dbReference>
<sequence length="213" mass="23500">MGVFGLPGALADQGQPPGWFGKLPGMGDFAHRRLPEAFRERWDQWLQTGLLQLRHQRADWTARYLESPLWFFVLGAQVAGPRPWLGVLMPSVDGVGRYFPFTIACELALPLHSLPAAQWPGIARWWQHAARCALTALDQDLDAAGIDALLAQVPPDDLPAADAPPAWPEDGQSLWLTDLSDPQAPSLRTAALPRHARFERLFGFDDAADALHS</sequence>
<dbReference type="RefSeq" id="WP_271429962.1">
    <property type="nucleotide sequence ID" value="NZ_JAQIPB010000011.1"/>
</dbReference>
<dbReference type="InterPro" id="IPR038225">
    <property type="entry name" value="TagF_sf"/>
</dbReference>
<evidence type="ECO:0000313" key="2">
    <source>
        <dbReference type="Proteomes" id="UP001212602"/>
    </source>
</evidence>
<dbReference type="AlphaFoldDB" id="A0AAE3NCM3"/>
<protein>
    <submittedName>
        <fullName evidence="1">Type VI secretion system-associated protein TagF</fullName>
    </submittedName>
</protein>
<dbReference type="Gene3D" id="3.40.1730.10">
    <property type="entry name" value="pa0076 domain"/>
    <property type="match status" value="1"/>
</dbReference>
<comment type="caution">
    <text evidence="1">The sequence shown here is derived from an EMBL/GenBank/DDBJ whole genome shotgun (WGS) entry which is preliminary data.</text>
</comment>
<evidence type="ECO:0000313" key="1">
    <source>
        <dbReference type="EMBL" id="MDA7418753.1"/>
    </source>
</evidence>
<dbReference type="Proteomes" id="UP001212602">
    <property type="component" value="Unassembled WGS sequence"/>
</dbReference>